<feature type="compositionally biased region" description="Basic residues" evidence="3">
    <location>
        <begin position="366"/>
        <end position="384"/>
    </location>
</feature>
<dbReference type="PANTHER" id="PTHR16127:SF13">
    <property type="entry name" value="GH01188P"/>
    <property type="match status" value="1"/>
</dbReference>
<evidence type="ECO:0000256" key="2">
    <source>
        <dbReference type="SAM" id="Coils"/>
    </source>
</evidence>
<dbReference type="Gene3D" id="1.10.287.1490">
    <property type="match status" value="1"/>
</dbReference>
<evidence type="ECO:0000313" key="5">
    <source>
        <dbReference type="Proteomes" id="UP000051574"/>
    </source>
</evidence>
<protein>
    <submittedName>
        <fullName evidence="4">Uncharacterized protein</fullName>
    </submittedName>
</protein>
<gene>
    <name evidence="4" type="ORF">AMK59_5698</name>
</gene>
<evidence type="ECO:0000256" key="1">
    <source>
        <dbReference type="ARBA" id="ARBA00009550"/>
    </source>
</evidence>
<keyword evidence="5" id="KW-1185">Reference proteome</keyword>
<dbReference type="InterPro" id="IPR026183">
    <property type="entry name" value="Taxilin_fam"/>
</dbReference>
<dbReference type="OrthoDB" id="425555at2759"/>
<proteinExistence type="inferred from homology"/>
<comment type="caution">
    <text evidence="4">The sequence shown here is derived from an EMBL/GenBank/DDBJ whole genome shotgun (WGS) entry which is preliminary data.</text>
</comment>
<dbReference type="SUPFAM" id="SSF90257">
    <property type="entry name" value="Myosin rod fragments"/>
    <property type="match status" value="1"/>
</dbReference>
<evidence type="ECO:0000313" key="4">
    <source>
        <dbReference type="EMBL" id="KRT81823.1"/>
    </source>
</evidence>
<comment type="similarity">
    <text evidence="1">Belongs to the taxilin family.</text>
</comment>
<dbReference type="AlphaFoldDB" id="A0A0T6B301"/>
<organism evidence="4 5">
    <name type="scientific">Oryctes borbonicus</name>
    <dbReference type="NCBI Taxonomy" id="1629725"/>
    <lineage>
        <taxon>Eukaryota</taxon>
        <taxon>Metazoa</taxon>
        <taxon>Ecdysozoa</taxon>
        <taxon>Arthropoda</taxon>
        <taxon>Hexapoda</taxon>
        <taxon>Insecta</taxon>
        <taxon>Pterygota</taxon>
        <taxon>Neoptera</taxon>
        <taxon>Endopterygota</taxon>
        <taxon>Coleoptera</taxon>
        <taxon>Polyphaga</taxon>
        <taxon>Scarabaeiformia</taxon>
        <taxon>Scarabaeidae</taxon>
        <taxon>Dynastinae</taxon>
        <taxon>Oryctes</taxon>
    </lineage>
</organism>
<feature type="region of interest" description="Disordered" evidence="3">
    <location>
        <begin position="349"/>
        <end position="387"/>
    </location>
</feature>
<feature type="coiled-coil region" evidence="2">
    <location>
        <begin position="29"/>
        <end position="109"/>
    </location>
</feature>
<reference evidence="4 5" key="1">
    <citation type="submission" date="2015-09" db="EMBL/GenBank/DDBJ databases">
        <title>Draft genome of the scarab beetle Oryctes borbonicus.</title>
        <authorList>
            <person name="Meyer J.M."/>
            <person name="Markov G.V."/>
            <person name="Baskaran P."/>
            <person name="Herrmann M."/>
            <person name="Sommer R.J."/>
            <person name="Roedelsperger C."/>
        </authorList>
    </citation>
    <scope>NUCLEOTIDE SEQUENCE [LARGE SCALE GENOMIC DNA]</scope>
    <source>
        <strain evidence="4">OB123</strain>
        <tissue evidence="4">Whole animal</tissue>
    </source>
</reference>
<feature type="coiled-coil region" evidence="2">
    <location>
        <begin position="396"/>
        <end position="446"/>
    </location>
</feature>
<feature type="compositionally biased region" description="Low complexity" evidence="3">
    <location>
        <begin position="349"/>
        <end position="358"/>
    </location>
</feature>
<dbReference type="Proteomes" id="UP000051574">
    <property type="component" value="Unassembled WGS sequence"/>
</dbReference>
<keyword evidence="2" id="KW-0175">Coiled coil</keyword>
<dbReference type="Pfam" id="PF09728">
    <property type="entry name" value="Taxilin"/>
    <property type="match status" value="1"/>
</dbReference>
<feature type="coiled-coil region" evidence="2">
    <location>
        <begin position="185"/>
        <end position="275"/>
    </location>
</feature>
<accession>A0A0T6B301</accession>
<sequence length="605" mass="69119">MKKMASKDTPSSSEDVLKSIGTVEEKDKMKLLTAKYDELLQLYRSQENTLNATKREVTSVTNDKNKQLLARSRLEGCCRELQKQNNALKEELAAKIQEAEFQRRNITQDFQKTLNNVTNMMTESNMQNTKLGEENRQMAERLSMIYDEFKSRESEVERISKQIDIERQLGEARCSKLETEFLIEKHQLSMENDSLNVKIQGLTQELIESSSRCVQLERQVGELTAQIDKYSGKYEEFENTISKSGRVFDHVKTELSRMTKQVKSLEREVIDWQTRYHRSVTTNYELQMDIAEKKHALDESTRKQAQLTKLCRQIQVERKAYLNTLRELGTDPSQIIFDTIDDTVEELTTPTTHLPTPTDQDESRYGAKHKPIGKSKKAGKKSKKSKEPVFEMIPPLTQKEIQLAELKQELERVQQLMRIQTQLCERRNAEEDAANAAKDNETVERTSPVRVNDVTRGSPVIKTDDATIKEIAEAAGFIPISQDQCTQFSGNSETKDTLDTSSDITEDDGCCLKAEIIEHDPLTAAVLLPALEENIELTPEEKMKLLEDITFIQENLQDIRNLNEDGTKPQITEGIQTLTKTGDDALVLELKSRDNEAAKDTKLNI</sequence>
<dbReference type="EMBL" id="LJIG01016031">
    <property type="protein sequence ID" value="KRT81823.1"/>
    <property type="molecule type" value="Genomic_DNA"/>
</dbReference>
<name>A0A0T6B301_9SCAR</name>
<dbReference type="GO" id="GO:0019905">
    <property type="term" value="F:syntaxin binding"/>
    <property type="evidence" value="ECO:0007669"/>
    <property type="project" value="InterPro"/>
</dbReference>
<dbReference type="PANTHER" id="PTHR16127">
    <property type="entry name" value="TAXILIN"/>
    <property type="match status" value="1"/>
</dbReference>
<evidence type="ECO:0000256" key="3">
    <source>
        <dbReference type="SAM" id="MobiDB-lite"/>
    </source>
</evidence>